<evidence type="ECO:0000256" key="2">
    <source>
        <dbReference type="ARBA" id="ARBA00022598"/>
    </source>
</evidence>
<keyword evidence="6" id="KW-1185">Reference proteome</keyword>
<proteinExistence type="inferred from homology"/>
<evidence type="ECO:0000256" key="1">
    <source>
        <dbReference type="ARBA" id="ARBA00006432"/>
    </source>
</evidence>
<dbReference type="InterPro" id="IPR000873">
    <property type="entry name" value="AMP-dep_synth/lig_dom"/>
</dbReference>
<feature type="domain" description="AMP-dependent synthetase/ligase" evidence="3">
    <location>
        <begin position="15"/>
        <end position="389"/>
    </location>
</feature>
<sequence>MASLPSATTLPELVREMAARSPGADALVVGSTRWTYAELAAQADLAADVLAGLSVGAGDTVALLAPNVPAWVPVAVGAQTLGARVDAFNTWVKAYDLDHLLASSGASVLVLADRVRSSDLLAELESLVPELGTGPGWRSERYPALRQVVVLGDRVSAGALTWAELAATAEPTPRVPAARPEAPAFVLYTSGSTSRPKAVPLCHHDLVLNAFHIGERMGVTAADRVWFGSPLFWSFGCANALVNALSHGACFVLQEEFTPAGAAELMAAESVTVAYLLPSMVDALVGSVAAEVAAIDPLRTGATIGRPEEVRRAVEDLGITGMCNVYGATETYGNCCVTDHRTPVDVRVTTQGPPLPGVEVRVVDEAGELVPAGEPGELQVRGRVTPGYLGDDAATAAAFTPDGWYRTGDRMLVDPDGAVSFVSRTTDMIKTSGINVSPAEVESFLAGHPDVTEVTVLGAPHPSRDQVVVAFVVARSPGLTPADLIAWSRARVAGYKVPWVAAVVDELPRTGTGKLARRTLQQAAAELVTARLEGDA</sequence>
<dbReference type="InterPro" id="IPR020845">
    <property type="entry name" value="AMP-binding_CS"/>
</dbReference>
<dbReference type="InterPro" id="IPR042099">
    <property type="entry name" value="ANL_N_sf"/>
</dbReference>
<dbReference type="SUPFAM" id="SSF56801">
    <property type="entry name" value="Acetyl-CoA synthetase-like"/>
    <property type="match status" value="1"/>
</dbReference>
<accession>A0A1H0QAK4</accession>
<dbReference type="STRING" id="1052260.SAMN05660199_03253"/>
<dbReference type="AlphaFoldDB" id="A0A1H0QAK4"/>
<dbReference type="InterPro" id="IPR025110">
    <property type="entry name" value="AMP-bd_C"/>
</dbReference>
<dbReference type="PANTHER" id="PTHR43201:SF5">
    <property type="entry name" value="MEDIUM-CHAIN ACYL-COA LIGASE ACSF2, MITOCHONDRIAL"/>
    <property type="match status" value="1"/>
</dbReference>
<dbReference type="RefSeq" id="WP_091247089.1">
    <property type="nucleotide sequence ID" value="NZ_FNIR01000010.1"/>
</dbReference>
<gene>
    <name evidence="5" type="ORF">SAMN05660199_03253</name>
</gene>
<dbReference type="CDD" id="cd04433">
    <property type="entry name" value="AFD_class_I"/>
    <property type="match status" value="1"/>
</dbReference>
<name>A0A1H0QAK4_9ACTN</name>
<dbReference type="EMBL" id="FNIR01000010">
    <property type="protein sequence ID" value="SDP13716.1"/>
    <property type="molecule type" value="Genomic_DNA"/>
</dbReference>
<dbReference type="InterPro" id="IPR045851">
    <property type="entry name" value="AMP-bd_C_sf"/>
</dbReference>
<reference evidence="6" key="1">
    <citation type="submission" date="2016-10" db="EMBL/GenBank/DDBJ databases">
        <authorList>
            <person name="Varghese N."/>
            <person name="Submissions S."/>
        </authorList>
    </citation>
    <scope>NUCLEOTIDE SEQUENCE [LARGE SCALE GENOMIC DNA]</scope>
    <source>
        <strain evidence="6">DSM 45843</strain>
    </source>
</reference>
<organism evidence="5 6">
    <name type="scientific">Klenkia soli</name>
    <dbReference type="NCBI Taxonomy" id="1052260"/>
    <lineage>
        <taxon>Bacteria</taxon>
        <taxon>Bacillati</taxon>
        <taxon>Actinomycetota</taxon>
        <taxon>Actinomycetes</taxon>
        <taxon>Geodermatophilales</taxon>
        <taxon>Geodermatophilaceae</taxon>
        <taxon>Klenkia</taxon>
    </lineage>
</organism>
<dbReference type="PROSITE" id="PS00455">
    <property type="entry name" value="AMP_BINDING"/>
    <property type="match status" value="1"/>
</dbReference>
<evidence type="ECO:0000259" key="4">
    <source>
        <dbReference type="Pfam" id="PF13193"/>
    </source>
</evidence>
<evidence type="ECO:0000313" key="6">
    <source>
        <dbReference type="Proteomes" id="UP000199088"/>
    </source>
</evidence>
<dbReference type="GO" id="GO:0031956">
    <property type="term" value="F:medium-chain fatty acid-CoA ligase activity"/>
    <property type="evidence" value="ECO:0007669"/>
    <property type="project" value="TreeGrafter"/>
</dbReference>
<dbReference type="OrthoDB" id="9803968at2"/>
<protein>
    <submittedName>
        <fullName evidence="5">Fatty-acyl-CoA synthase</fullName>
    </submittedName>
</protein>
<dbReference type="Gene3D" id="3.30.300.30">
    <property type="match status" value="1"/>
</dbReference>
<dbReference type="Proteomes" id="UP000199088">
    <property type="component" value="Unassembled WGS sequence"/>
</dbReference>
<dbReference type="Gene3D" id="3.40.50.12780">
    <property type="entry name" value="N-terminal domain of ligase-like"/>
    <property type="match status" value="1"/>
</dbReference>
<dbReference type="PANTHER" id="PTHR43201">
    <property type="entry name" value="ACYL-COA SYNTHETASE"/>
    <property type="match status" value="1"/>
</dbReference>
<dbReference type="Pfam" id="PF00501">
    <property type="entry name" value="AMP-binding"/>
    <property type="match status" value="1"/>
</dbReference>
<dbReference type="GO" id="GO:0006631">
    <property type="term" value="P:fatty acid metabolic process"/>
    <property type="evidence" value="ECO:0007669"/>
    <property type="project" value="TreeGrafter"/>
</dbReference>
<evidence type="ECO:0000313" key="5">
    <source>
        <dbReference type="EMBL" id="SDP13716.1"/>
    </source>
</evidence>
<dbReference type="Pfam" id="PF13193">
    <property type="entry name" value="AMP-binding_C"/>
    <property type="match status" value="1"/>
</dbReference>
<evidence type="ECO:0000259" key="3">
    <source>
        <dbReference type="Pfam" id="PF00501"/>
    </source>
</evidence>
<comment type="similarity">
    <text evidence="1">Belongs to the ATP-dependent AMP-binding enzyme family.</text>
</comment>
<keyword evidence="2" id="KW-0436">Ligase</keyword>
<feature type="domain" description="AMP-binding enzyme C-terminal" evidence="4">
    <location>
        <begin position="440"/>
        <end position="514"/>
    </location>
</feature>